<evidence type="ECO:0000313" key="1">
    <source>
        <dbReference type="EMBL" id="CAJ1393590.1"/>
    </source>
</evidence>
<evidence type="ECO:0000313" key="2">
    <source>
        <dbReference type="Proteomes" id="UP001178507"/>
    </source>
</evidence>
<dbReference type="EMBL" id="CAUJNA010002598">
    <property type="protein sequence ID" value="CAJ1393590.1"/>
    <property type="molecule type" value="Genomic_DNA"/>
</dbReference>
<organism evidence="1 2">
    <name type="scientific">Effrenium voratum</name>
    <dbReference type="NCBI Taxonomy" id="2562239"/>
    <lineage>
        <taxon>Eukaryota</taxon>
        <taxon>Sar</taxon>
        <taxon>Alveolata</taxon>
        <taxon>Dinophyceae</taxon>
        <taxon>Suessiales</taxon>
        <taxon>Symbiodiniaceae</taxon>
        <taxon>Effrenium</taxon>
    </lineage>
</organism>
<dbReference type="AlphaFoldDB" id="A0AA36N0D8"/>
<dbReference type="Proteomes" id="UP001178507">
    <property type="component" value="Unassembled WGS sequence"/>
</dbReference>
<keyword evidence="2" id="KW-1185">Reference proteome</keyword>
<reference evidence="1" key="1">
    <citation type="submission" date="2023-08" db="EMBL/GenBank/DDBJ databases">
        <authorList>
            <person name="Chen Y."/>
            <person name="Shah S."/>
            <person name="Dougan E. K."/>
            <person name="Thang M."/>
            <person name="Chan C."/>
        </authorList>
    </citation>
    <scope>NUCLEOTIDE SEQUENCE</scope>
</reference>
<proteinExistence type="predicted"/>
<gene>
    <name evidence="1" type="ORF">EVOR1521_LOCUS18420</name>
</gene>
<protein>
    <submittedName>
        <fullName evidence="1">Uncharacterized protein</fullName>
    </submittedName>
</protein>
<sequence>MRECTYTGSLPCCAVPSKACFGQQAGWKFQVDPSDPNAARTLRRHEEQRASNEADCEALCSLAAKVTRDAGSFSCECGFFHGKLSRLLNHKCKAAEPRLPAQVRCRRATAALAAAARQVTGAGAAADEAAAHGSEESPLAPVLAEMVSSKSAMPWACCMAERPARAGDFVPHPAMKKSFLQIQSICSDNEVLALRFRPFPLAGECRIHPPAGGEAGGCWRAIPSGKLERARLDRMQVPCVPILAPQPSWSVSSPLSARCFRQSVPGLPRARPAAGELDNLVETSFARSLRSEARLSQKVAQVLQDVCSRPLAYRVMPASCPQADGGVCHIICRGKRRGCKFLTATGMWRCEAATYSCKTHGGFRWNLPVGASSAGATLVGDVMGDWIVHSSFWPPIWQTFLATESYVALERHVRRQVESAVFLALAEHPSASSLPQCDKGEIHWHLLQHCSQTPDAVTLKNWLLSFMSAQMSSEDVAALAAEVVASHGAICCFDFSSSDGARTVFKHRTFMI</sequence>
<comment type="caution">
    <text evidence="1">The sequence shown here is derived from an EMBL/GenBank/DDBJ whole genome shotgun (WGS) entry which is preliminary data.</text>
</comment>
<name>A0AA36N0D8_9DINO</name>
<accession>A0AA36N0D8</accession>